<accession>A0A0M4QWG2</accession>
<keyword evidence="1" id="KW-0472">Membrane</keyword>
<dbReference type="EMBL" id="KT588072">
    <property type="protein sequence ID" value="ALF02028.1"/>
    <property type="molecule type" value="Genomic_DNA"/>
</dbReference>
<evidence type="ECO:0000313" key="2">
    <source>
        <dbReference type="EMBL" id="ALF02028.1"/>
    </source>
</evidence>
<gene>
    <name evidence="2" type="ORF">EFm5_59</name>
</gene>
<dbReference type="KEGG" id="vg:26628098"/>
<dbReference type="RefSeq" id="YP_009200929.1">
    <property type="nucleotide sequence ID" value="NC_028826.1"/>
</dbReference>
<keyword evidence="1" id="KW-1133">Transmembrane helix</keyword>
<protein>
    <submittedName>
        <fullName evidence="2">Uncharacterized protein</fullName>
    </submittedName>
</protein>
<name>A0A0M4QWG2_9CAUD</name>
<proteinExistence type="predicted"/>
<reference evidence="2 3" key="1">
    <citation type="submission" date="2015-08" db="EMBL/GenBank/DDBJ databases">
        <title>Complete genome sequence analysis of novel bacteriophage IME-EFm5.</title>
        <authorList>
            <person name="Gong P."/>
            <person name="Han W."/>
            <person name="Gu J."/>
        </authorList>
    </citation>
    <scope>NUCLEOTIDE SEQUENCE [LARGE SCALE GENOMIC DNA]</scope>
</reference>
<organism evidence="2 3">
    <name type="scientific">Enterococcus phage IME-EFm5</name>
    <dbReference type="NCBI Taxonomy" id="1718158"/>
    <lineage>
        <taxon>Viruses</taxon>
        <taxon>Duplodnaviria</taxon>
        <taxon>Heunggongvirae</taxon>
        <taxon>Uroviricota</taxon>
        <taxon>Caudoviricetes</taxon>
        <taxon>Efemquintavirus</taxon>
        <taxon>Efemquintavirus Efm5</taxon>
    </lineage>
</organism>
<keyword evidence="3" id="KW-1185">Reference proteome</keyword>
<dbReference type="GeneID" id="26628098"/>
<sequence>MTFNILRNAIISMLVETSDKKMSKYYIDIYSYYMIMYYYILFYIYNICHNVNNIVKALGE</sequence>
<evidence type="ECO:0000256" key="1">
    <source>
        <dbReference type="SAM" id="Phobius"/>
    </source>
</evidence>
<dbReference type="Proteomes" id="UP000203130">
    <property type="component" value="Segment"/>
</dbReference>
<evidence type="ECO:0000313" key="3">
    <source>
        <dbReference type="Proteomes" id="UP000203130"/>
    </source>
</evidence>
<feature type="transmembrane region" description="Helical" evidence="1">
    <location>
        <begin position="25"/>
        <end position="45"/>
    </location>
</feature>
<keyword evidence="1" id="KW-0812">Transmembrane</keyword>